<evidence type="ECO:0000313" key="10">
    <source>
        <dbReference type="Proteomes" id="UP000257200"/>
    </source>
</evidence>
<name>A0A3Q1F1R0_9TELE</name>
<evidence type="ECO:0000256" key="8">
    <source>
        <dbReference type="SAM" id="Phobius"/>
    </source>
</evidence>
<keyword evidence="4 8" id="KW-1133">Transmembrane helix</keyword>
<accession>A0A3Q1F1R0</accession>
<dbReference type="Ensembl" id="ENSAPOT00000000027.1">
    <property type="protein sequence ID" value="ENSAPOP00000027907.1"/>
    <property type="gene ID" value="ENSAPOG00000012853.1"/>
</dbReference>
<dbReference type="GO" id="GO:0071914">
    <property type="term" value="C:prominosome"/>
    <property type="evidence" value="ECO:0007669"/>
    <property type="project" value="TreeGrafter"/>
</dbReference>
<evidence type="ECO:0000256" key="2">
    <source>
        <dbReference type="ARBA" id="ARBA00006058"/>
    </source>
</evidence>
<dbReference type="InterPro" id="IPR008795">
    <property type="entry name" value="Prominin"/>
</dbReference>
<feature type="transmembrane region" description="Helical" evidence="8">
    <location>
        <begin position="435"/>
        <end position="463"/>
    </location>
</feature>
<evidence type="ECO:0000313" key="9">
    <source>
        <dbReference type="Ensembl" id="ENSAPOP00000010299.1"/>
    </source>
</evidence>
<evidence type="ECO:0000256" key="5">
    <source>
        <dbReference type="ARBA" id="ARBA00023136"/>
    </source>
</evidence>
<keyword evidence="6" id="KW-0325">Glycoprotein</keyword>
<feature type="transmembrane region" description="Helical" evidence="8">
    <location>
        <begin position="117"/>
        <end position="147"/>
    </location>
</feature>
<dbReference type="GO" id="GO:0031528">
    <property type="term" value="C:microvillus membrane"/>
    <property type="evidence" value="ECO:0007669"/>
    <property type="project" value="UniProtKB-SubCell"/>
</dbReference>
<sequence length="840" mass="93442">MALCENMRSWRWQGSAAAFRAVVGVMVLLLGLSSARSVPPQAACSGAATPQNLTQPQYKEAVKEDTGVGFMAPVVQSFLHTVQPNPFPADLILKLVQDFDHTQLNQEYIKEALVYEVGFLVCVAIGILYIVLMPIVGFFLACCRCCGNCGGKMYQKQTSAIHCRRRTLYWSAFVTTIIILAGNICMFISNEALKVSVDQSPMELSNTVDNIHTFLTSVPQQVDNVVNESYRTVDEVTKNLQEIGPLMGTEIQKRFRGTLDPALQSVKLLDQEIVHTSAQLNNLNSSLVQLQSSLDRIQANVTAVKNRINQTLSKPKCGNCSNLRPELQKLTVDTSISFPSLNEFQSAVNEVIKANLQSQINEAEDYFQSIPQRVTNETKDVVQRSKQQLQDIKMQISQVSSKISLSDLNDVTASLNQLQTEIDRNMPQVERVEHIRWGVCVALCCVVLLVVVCYLLGLILGPLGLTPNSDPTKRSCTADCGGTFLMMGAGLSFFFSWLFMIAVLVLFVLGGNVYTLVCKPWSDGQLLKFLDTPGLIPELDISSTLGLKTKVNISDIYRDCEENQPLWTTLHLYEIVDLGDLLNVSKYTEEIQQHFESTDIILSSVTLLSAEVKNKLISISTKAKDFDTTAITQQVNDISSINLNSTADKLDELAGHQRDPEIQTELQNEARDLRQIQADIETTVIPQLGKLNSTIKILQSTAEKINGTVGEVLSSVGAAQDFLNTNTTQIVKTESRTFLDCQLEYFIAYADWANVTITQQVGRCGPVAGAVDSAEIILCAYMVESLNAFWFSLGWCMIFFIPGIIFSIKLAKYYRRMKYSDVHENRILMNHIPRAQMKFT</sequence>
<dbReference type="Ensembl" id="ENSAPOT00000000074.1">
    <property type="protein sequence ID" value="ENSAPOP00000010299.1"/>
    <property type="gene ID" value="ENSAPOG00000012853.1"/>
</dbReference>
<dbReference type="Pfam" id="PF05478">
    <property type="entry name" value="Prominin"/>
    <property type="match status" value="1"/>
</dbReference>
<dbReference type="PANTHER" id="PTHR22730">
    <property type="entry name" value="PROMININ PROM PROTEIN"/>
    <property type="match status" value="1"/>
</dbReference>
<dbReference type="GO" id="GO:0009986">
    <property type="term" value="C:cell surface"/>
    <property type="evidence" value="ECO:0007669"/>
    <property type="project" value="TreeGrafter"/>
</dbReference>
<keyword evidence="7" id="KW-0175">Coiled coil</keyword>
<evidence type="ECO:0000256" key="7">
    <source>
        <dbReference type="SAM" id="Coils"/>
    </source>
</evidence>
<dbReference type="GO" id="GO:0007507">
    <property type="term" value="P:heart development"/>
    <property type="evidence" value="ECO:0007669"/>
    <property type="project" value="Ensembl"/>
</dbReference>
<dbReference type="GO" id="GO:0016324">
    <property type="term" value="C:apical plasma membrane"/>
    <property type="evidence" value="ECO:0007669"/>
    <property type="project" value="TreeGrafter"/>
</dbReference>
<feature type="transmembrane region" description="Helical" evidence="8">
    <location>
        <begin position="788"/>
        <end position="808"/>
    </location>
</feature>
<dbReference type="GeneTree" id="ENSGT00530000063586"/>
<dbReference type="GO" id="GO:0005929">
    <property type="term" value="C:cilium"/>
    <property type="evidence" value="ECO:0007669"/>
    <property type="project" value="TreeGrafter"/>
</dbReference>
<reference evidence="9" key="1">
    <citation type="submission" date="2025-05" db="UniProtKB">
        <authorList>
            <consortium name="Ensembl"/>
        </authorList>
    </citation>
    <scope>IDENTIFICATION</scope>
</reference>
<dbReference type="Proteomes" id="UP000257200">
    <property type="component" value="Unplaced"/>
</dbReference>
<comment type="subcellular location">
    <subcellularLocation>
        <location evidence="1">Cell projection</location>
        <location evidence="1">Microvillus membrane</location>
        <topology evidence="1">Multi-pass membrane protein</topology>
    </subcellularLocation>
</comment>
<comment type="similarity">
    <text evidence="2">Belongs to the prominin family.</text>
</comment>
<protein>
    <submittedName>
        <fullName evidence="9">Prominin 2</fullName>
    </submittedName>
</protein>
<evidence type="ECO:0000256" key="1">
    <source>
        <dbReference type="ARBA" id="ARBA00004475"/>
    </source>
</evidence>
<dbReference type="PANTHER" id="PTHR22730:SF4">
    <property type="entry name" value="PROMININ-1-A-LIKE"/>
    <property type="match status" value="1"/>
</dbReference>
<dbReference type="GO" id="GO:0015485">
    <property type="term" value="F:cholesterol binding"/>
    <property type="evidence" value="ECO:0007669"/>
    <property type="project" value="TreeGrafter"/>
</dbReference>
<evidence type="ECO:0000256" key="6">
    <source>
        <dbReference type="ARBA" id="ARBA00023180"/>
    </source>
</evidence>
<evidence type="ECO:0000256" key="4">
    <source>
        <dbReference type="ARBA" id="ARBA00022989"/>
    </source>
</evidence>
<dbReference type="AlphaFoldDB" id="A0A3Q1F1R0"/>
<organism evidence="9 10">
    <name type="scientific">Acanthochromis polyacanthus</name>
    <name type="common">spiny chromis</name>
    <dbReference type="NCBI Taxonomy" id="80966"/>
    <lineage>
        <taxon>Eukaryota</taxon>
        <taxon>Metazoa</taxon>
        <taxon>Chordata</taxon>
        <taxon>Craniata</taxon>
        <taxon>Vertebrata</taxon>
        <taxon>Euteleostomi</taxon>
        <taxon>Actinopterygii</taxon>
        <taxon>Neopterygii</taxon>
        <taxon>Teleostei</taxon>
        <taxon>Neoteleostei</taxon>
        <taxon>Acanthomorphata</taxon>
        <taxon>Ovalentaria</taxon>
        <taxon>Pomacentridae</taxon>
        <taxon>Acanthochromis</taxon>
    </lineage>
</organism>
<keyword evidence="5 8" id="KW-0472">Membrane</keyword>
<feature type="transmembrane region" description="Helical" evidence="8">
    <location>
        <begin position="484"/>
        <end position="509"/>
    </location>
</feature>
<feature type="transmembrane region" description="Helical" evidence="8">
    <location>
        <begin position="168"/>
        <end position="189"/>
    </location>
</feature>
<proteinExistence type="inferred from homology"/>
<evidence type="ECO:0000256" key="3">
    <source>
        <dbReference type="ARBA" id="ARBA00022692"/>
    </source>
</evidence>
<keyword evidence="3 8" id="KW-0812">Transmembrane</keyword>
<feature type="coiled-coil region" evidence="7">
    <location>
        <begin position="280"/>
        <end position="314"/>
    </location>
</feature>
<keyword evidence="10" id="KW-1185">Reference proteome</keyword>